<dbReference type="InterPro" id="IPR001067">
    <property type="entry name" value="Nuc_translocat"/>
</dbReference>
<dbReference type="Gene3D" id="4.10.280.10">
    <property type="entry name" value="Helix-loop-helix DNA-binding domain"/>
    <property type="match status" value="1"/>
</dbReference>
<dbReference type="SUPFAM" id="SSF47459">
    <property type="entry name" value="HLH, helix-loop-helix DNA-binding domain"/>
    <property type="match status" value="1"/>
</dbReference>
<reference evidence="10" key="1">
    <citation type="submission" date="2021-04" db="EMBL/GenBank/DDBJ databases">
        <authorList>
            <consortium name="Wellcome Sanger Institute Data Sharing"/>
        </authorList>
    </citation>
    <scope>NUCLEOTIDE SEQUENCE [LARGE SCALE GENOMIC DNA]</scope>
</reference>
<proteinExistence type="predicted"/>
<reference evidence="10" key="3">
    <citation type="submission" date="2025-09" db="UniProtKB">
        <authorList>
            <consortium name="Ensembl"/>
        </authorList>
    </citation>
    <scope>IDENTIFICATION</scope>
</reference>
<comment type="subcellular location">
    <subcellularLocation>
        <location evidence="1">Nucleus</location>
    </subcellularLocation>
</comment>
<keyword evidence="5" id="KW-0804">Transcription</keyword>
<dbReference type="PROSITE" id="PS50888">
    <property type="entry name" value="BHLH"/>
    <property type="match status" value="1"/>
</dbReference>
<dbReference type="GO" id="GO:0005634">
    <property type="term" value="C:nucleus"/>
    <property type="evidence" value="ECO:0007669"/>
    <property type="project" value="UniProtKB-SubCell"/>
</dbReference>
<dbReference type="InterPro" id="IPR036638">
    <property type="entry name" value="HLH_DNA-bd_sf"/>
</dbReference>
<feature type="region of interest" description="Disordered" evidence="7">
    <location>
        <begin position="434"/>
        <end position="460"/>
    </location>
</feature>
<dbReference type="InterPro" id="IPR035965">
    <property type="entry name" value="PAS-like_dom_sf"/>
</dbReference>
<feature type="domain" description="PAS" evidence="8">
    <location>
        <begin position="91"/>
        <end position="147"/>
    </location>
</feature>
<keyword evidence="11" id="KW-1185">Reference proteome</keyword>
<dbReference type="Pfam" id="PF00989">
    <property type="entry name" value="PAS"/>
    <property type="match status" value="1"/>
</dbReference>
<organism evidence="10 11">
    <name type="scientific">Sparus aurata</name>
    <name type="common">Gilthead sea bream</name>
    <dbReference type="NCBI Taxonomy" id="8175"/>
    <lineage>
        <taxon>Eukaryota</taxon>
        <taxon>Metazoa</taxon>
        <taxon>Chordata</taxon>
        <taxon>Craniata</taxon>
        <taxon>Vertebrata</taxon>
        <taxon>Euteleostomi</taxon>
        <taxon>Actinopterygii</taxon>
        <taxon>Neopterygii</taxon>
        <taxon>Teleostei</taxon>
        <taxon>Neoteleostei</taxon>
        <taxon>Acanthomorphata</taxon>
        <taxon>Eupercaria</taxon>
        <taxon>Spariformes</taxon>
        <taxon>Sparidae</taxon>
        <taxon>Sparus</taxon>
    </lineage>
</organism>
<dbReference type="NCBIfam" id="TIGR00229">
    <property type="entry name" value="sensory_box"/>
    <property type="match status" value="1"/>
</dbReference>
<sequence>MKQFLQIIMSPPDYIQSVQSCGADCPSSDFARREPHSQIEKRRRDKMNNLIDELAAMIPACQPMARKLDKLTVLRKAVSHLKTLKAGTSSVSAADGFLLVVSCDRAKILFTSESVSKILHFSRLELTGQSLFDFIHHKDINKVKEQLASSELYPRQRLIDAATGVQVQADSPVRPSHLTTGARRSFFCRMKHSRVAGKHEDKPSLLSTSKKKESYRYCTLHCTGYMRSWPSSQLDSEGDTEKETSNLTCLVTVCRLLPHASHQPSKDVNVKPAEFVTRCAIDGKFTFVDQRAATVIGYLPQEILGTSCYEYFHQDDLQQLAEKHRQALRSKEKIETPCYKFKTKYGVYVSLQSQWFSFTNPWTKEVEFIVSLNRVLSGPAHTKDEEAGSSKALKEDAKQIPIIPGLSSGGGTMIYAGSIGTQIANELIDTYRVNSSPSSGAPSPFGSAQEKGPLVSPQTSRSVSDIPEFLRIFAFSLCHPGELSQLDLDSMVVPGLSSFSSDEAAMAVIMSLLETDVNMGQSGDFEDLHWPF</sequence>
<evidence type="ECO:0000313" key="10">
    <source>
        <dbReference type="Ensembl" id="ENSSAUP00010031942.1"/>
    </source>
</evidence>
<dbReference type="Ensembl" id="ENSSAUT00010033648.1">
    <property type="protein sequence ID" value="ENSSAUP00010031942.1"/>
    <property type="gene ID" value="ENSSAUG00010013586.1"/>
</dbReference>
<evidence type="ECO:0000256" key="6">
    <source>
        <dbReference type="ARBA" id="ARBA00023242"/>
    </source>
</evidence>
<dbReference type="InterPro" id="IPR050933">
    <property type="entry name" value="Circadian_TF"/>
</dbReference>
<evidence type="ECO:0000256" key="5">
    <source>
        <dbReference type="ARBA" id="ARBA00023163"/>
    </source>
</evidence>
<dbReference type="InterPro" id="IPR000014">
    <property type="entry name" value="PAS"/>
</dbReference>
<dbReference type="CDD" id="cd00130">
    <property type="entry name" value="PAS"/>
    <property type="match status" value="2"/>
</dbReference>
<dbReference type="Pfam" id="PF00010">
    <property type="entry name" value="HLH"/>
    <property type="match status" value="1"/>
</dbReference>
<dbReference type="GO" id="GO:0003700">
    <property type="term" value="F:DNA-binding transcription factor activity"/>
    <property type="evidence" value="ECO:0007669"/>
    <property type="project" value="InterPro"/>
</dbReference>
<dbReference type="OMA" id="ETYRYCT"/>
<name>A0A671W1Z4_SPAAU</name>
<dbReference type="PRINTS" id="PR00785">
    <property type="entry name" value="NCTRNSLOCATR"/>
</dbReference>
<keyword evidence="2" id="KW-0677">Repeat</keyword>
<evidence type="ECO:0000256" key="4">
    <source>
        <dbReference type="ARBA" id="ARBA00023125"/>
    </source>
</evidence>
<dbReference type="PANTHER" id="PTHR23042">
    <property type="entry name" value="CIRCADIAN PROTEIN CLOCK/ARNT/BMAL/PAS"/>
    <property type="match status" value="1"/>
</dbReference>
<dbReference type="GeneTree" id="ENSGT00940000160423"/>
<dbReference type="Proteomes" id="UP000472265">
    <property type="component" value="Chromosome 14"/>
</dbReference>
<dbReference type="Pfam" id="PF14598">
    <property type="entry name" value="PAS_11"/>
    <property type="match status" value="1"/>
</dbReference>
<dbReference type="SMART" id="SM00091">
    <property type="entry name" value="PAS"/>
    <property type="match status" value="2"/>
</dbReference>
<evidence type="ECO:0000259" key="9">
    <source>
        <dbReference type="PROSITE" id="PS50888"/>
    </source>
</evidence>
<protein>
    <submittedName>
        <fullName evidence="10">Basic helix-loop-helix ARNT like 2</fullName>
    </submittedName>
</protein>
<dbReference type="GO" id="GO:0005737">
    <property type="term" value="C:cytoplasm"/>
    <property type="evidence" value="ECO:0007669"/>
    <property type="project" value="InterPro"/>
</dbReference>
<dbReference type="InterPro" id="IPR013767">
    <property type="entry name" value="PAS_fold"/>
</dbReference>
<dbReference type="Gene3D" id="3.30.450.20">
    <property type="entry name" value="PAS domain"/>
    <property type="match status" value="2"/>
</dbReference>
<keyword evidence="3" id="KW-0805">Transcription regulation</keyword>
<accession>A0A671W1Z4</accession>
<evidence type="ECO:0000256" key="2">
    <source>
        <dbReference type="ARBA" id="ARBA00022737"/>
    </source>
</evidence>
<dbReference type="SMART" id="SM00353">
    <property type="entry name" value="HLH"/>
    <property type="match status" value="1"/>
</dbReference>
<dbReference type="GO" id="GO:0005667">
    <property type="term" value="C:transcription regulator complex"/>
    <property type="evidence" value="ECO:0007669"/>
    <property type="project" value="InterPro"/>
</dbReference>
<evidence type="ECO:0000256" key="7">
    <source>
        <dbReference type="SAM" id="MobiDB-lite"/>
    </source>
</evidence>
<evidence type="ECO:0000256" key="3">
    <source>
        <dbReference type="ARBA" id="ARBA00023015"/>
    </source>
</evidence>
<evidence type="ECO:0000256" key="1">
    <source>
        <dbReference type="ARBA" id="ARBA00004123"/>
    </source>
</evidence>
<gene>
    <name evidence="10" type="primary">BMAL2</name>
</gene>
<dbReference type="AlphaFoldDB" id="A0A671W1Z4"/>
<keyword evidence="6" id="KW-0539">Nucleus</keyword>
<feature type="domain" description="BHLH" evidence="9">
    <location>
        <begin position="31"/>
        <end position="84"/>
    </location>
</feature>
<dbReference type="SUPFAM" id="SSF55785">
    <property type="entry name" value="PYP-like sensor domain (PAS domain)"/>
    <property type="match status" value="2"/>
</dbReference>
<dbReference type="GO" id="GO:0003677">
    <property type="term" value="F:DNA binding"/>
    <property type="evidence" value="ECO:0007669"/>
    <property type="project" value="UniProtKB-KW"/>
</dbReference>
<evidence type="ECO:0000313" key="11">
    <source>
        <dbReference type="Proteomes" id="UP000472265"/>
    </source>
</evidence>
<dbReference type="PROSITE" id="PS50112">
    <property type="entry name" value="PAS"/>
    <property type="match status" value="2"/>
</dbReference>
<dbReference type="InterPro" id="IPR011598">
    <property type="entry name" value="bHLH_dom"/>
</dbReference>
<reference evidence="10" key="2">
    <citation type="submission" date="2025-08" db="UniProtKB">
        <authorList>
            <consortium name="Ensembl"/>
        </authorList>
    </citation>
    <scope>IDENTIFICATION</scope>
</reference>
<dbReference type="GO" id="GO:0046983">
    <property type="term" value="F:protein dimerization activity"/>
    <property type="evidence" value="ECO:0007669"/>
    <property type="project" value="InterPro"/>
</dbReference>
<feature type="compositionally biased region" description="Low complexity" evidence="7">
    <location>
        <begin position="435"/>
        <end position="448"/>
    </location>
</feature>
<feature type="domain" description="PAS" evidence="8">
    <location>
        <begin position="282"/>
        <end position="331"/>
    </location>
</feature>
<keyword evidence="4" id="KW-0238">DNA-binding</keyword>
<evidence type="ECO:0000259" key="8">
    <source>
        <dbReference type="PROSITE" id="PS50112"/>
    </source>
</evidence>